<evidence type="ECO:0000256" key="1">
    <source>
        <dbReference type="ARBA" id="ARBA00022729"/>
    </source>
</evidence>
<reference evidence="3" key="2">
    <citation type="submission" date="2023-04" db="EMBL/GenBank/DDBJ databases">
        <authorList>
            <person name="Bruccoleri R.E."/>
            <person name="Oakeley E.J."/>
            <person name="Faust A.-M."/>
            <person name="Dessus-Babus S."/>
            <person name="Altorfer M."/>
            <person name="Burckhardt D."/>
            <person name="Oertli M."/>
            <person name="Naumann U."/>
            <person name="Petersen F."/>
            <person name="Wong J."/>
        </authorList>
    </citation>
    <scope>NUCLEOTIDE SEQUENCE</scope>
    <source>
        <strain evidence="3">GSM-AAB239-AS_SAM_17_03QT</strain>
        <tissue evidence="3">Leaf</tissue>
    </source>
</reference>
<dbReference type="GO" id="GO:0016301">
    <property type="term" value="F:kinase activity"/>
    <property type="evidence" value="ECO:0007669"/>
    <property type="project" value="UniProtKB-KW"/>
</dbReference>
<keyword evidence="3" id="KW-0808">Transferase</keyword>
<keyword evidence="2" id="KW-0472">Membrane</keyword>
<evidence type="ECO:0000313" key="4">
    <source>
        <dbReference type="Proteomes" id="UP001140949"/>
    </source>
</evidence>
<keyword evidence="2" id="KW-0812">Transmembrane</keyword>
<evidence type="ECO:0000256" key="2">
    <source>
        <dbReference type="SAM" id="Phobius"/>
    </source>
</evidence>
<keyword evidence="1" id="KW-0732">Signal</keyword>
<reference evidence="3" key="1">
    <citation type="journal article" date="2023" name="GigaByte">
        <title>Genome assembly of the bearded iris, Iris pallida Lam.</title>
        <authorList>
            <person name="Bruccoleri R.E."/>
            <person name="Oakeley E.J."/>
            <person name="Faust A.M.E."/>
            <person name="Altorfer M."/>
            <person name="Dessus-Babus S."/>
            <person name="Burckhardt D."/>
            <person name="Oertli M."/>
            <person name="Naumann U."/>
            <person name="Petersen F."/>
            <person name="Wong J."/>
        </authorList>
    </citation>
    <scope>NUCLEOTIDE SEQUENCE</scope>
    <source>
        <strain evidence="3">GSM-AAB239-AS_SAM_17_03QT</strain>
    </source>
</reference>
<dbReference type="InterPro" id="IPR051343">
    <property type="entry name" value="G-type_lectin_kinases/EP1-like"/>
</dbReference>
<proteinExistence type="predicted"/>
<accession>A0AAX6EM09</accession>
<dbReference type="PANTHER" id="PTHR47976">
    <property type="entry name" value="G-TYPE LECTIN S-RECEPTOR-LIKE SERINE/THREONINE-PROTEIN KINASE SD2-5"/>
    <property type="match status" value="1"/>
</dbReference>
<keyword evidence="4" id="KW-1185">Reference proteome</keyword>
<evidence type="ECO:0000313" key="3">
    <source>
        <dbReference type="EMBL" id="KAJ6804855.1"/>
    </source>
</evidence>
<keyword evidence="2" id="KW-1133">Transmembrane helix</keyword>
<dbReference type="EMBL" id="JANAVB010035817">
    <property type="protein sequence ID" value="KAJ6804855.1"/>
    <property type="molecule type" value="Genomic_DNA"/>
</dbReference>
<feature type="transmembrane region" description="Helical" evidence="2">
    <location>
        <begin position="268"/>
        <end position="292"/>
    </location>
</feature>
<dbReference type="AlphaFoldDB" id="A0AAX6EM09"/>
<dbReference type="PANTHER" id="PTHR47976:SF120">
    <property type="entry name" value="G-TYPE LECTIN S-RECEPTOR-LIKE SERINE_THREONINE-PROTEIN KINASE SD2-5"/>
    <property type="match status" value="1"/>
</dbReference>
<protein>
    <submittedName>
        <fullName evidence="3">G-type lectin S-receptor-like serine/threonine-protein kinase</fullName>
    </submittedName>
</protein>
<organism evidence="3 4">
    <name type="scientific">Iris pallida</name>
    <name type="common">Sweet iris</name>
    <dbReference type="NCBI Taxonomy" id="29817"/>
    <lineage>
        <taxon>Eukaryota</taxon>
        <taxon>Viridiplantae</taxon>
        <taxon>Streptophyta</taxon>
        <taxon>Embryophyta</taxon>
        <taxon>Tracheophyta</taxon>
        <taxon>Spermatophyta</taxon>
        <taxon>Magnoliopsida</taxon>
        <taxon>Liliopsida</taxon>
        <taxon>Asparagales</taxon>
        <taxon>Iridaceae</taxon>
        <taxon>Iridoideae</taxon>
        <taxon>Irideae</taxon>
        <taxon>Iris</taxon>
    </lineage>
</organism>
<dbReference type="Proteomes" id="UP001140949">
    <property type="component" value="Unassembled WGS sequence"/>
</dbReference>
<sequence>MVWGQRLDATTRLTSFAPDSAAASYTFEIGGGTLGLYLNFQDDKYSYWEHRTPSNKSVAYAVLGSGGLKLFDGNSRKIGQILANGRDRAEPVRFLALDGTGNLDMYYYYYNSTEGTAYRYRSSYRAIDSLCDLPLPCGPNQVCTPSNNDTCLALPEKNQGRNHTGFCDGSYGSDQTEMVELDRVDTVLKTASQRTGLSKEGCAGACTEACSCSAALYCQGTCSHYGVVGGARQVGGGGGDEYCSYWVKVSKKEGDGRCGKSSSLVKKLLLFGEVVDVLAITLILGGLLYYFLRVRKKRGSSEPDH</sequence>
<comment type="caution">
    <text evidence="3">The sequence shown here is derived from an EMBL/GenBank/DDBJ whole genome shotgun (WGS) entry which is preliminary data.</text>
</comment>
<name>A0AAX6EM09_IRIPA</name>
<keyword evidence="3" id="KW-0418">Kinase</keyword>
<gene>
    <name evidence="3" type="ORF">M6B38_185100</name>
</gene>